<protein>
    <recommendedName>
        <fullName evidence="6 7">Phosphopentomutase</fullName>
        <ecNumber evidence="6 7">5.4.2.7</ecNumber>
    </recommendedName>
    <alternativeName>
        <fullName evidence="6">Phosphodeoxyribomutase</fullName>
    </alternativeName>
</protein>
<dbReference type="UniPathway" id="UPA00087">
    <property type="reaction ID" value="UER00173"/>
</dbReference>
<dbReference type="GO" id="GO:0008973">
    <property type="term" value="F:phosphopentomutase activity"/>
    <property type="evidence" value="ECO:0007669"/>
    <property type="project" value="UniProtKB-UniRule"/>
</dbReference>
<feature type="binding site" evidence="6">
    <location>
        <position position="290"/>
    </location>
    <ligand>
        <name>Mn(2+)</name>
        <dbReference type="ChEBI" id="CHEBI:29035"/>
        <label>2</label>
    </ligand>
</feature>
<dbReference type="InterPro" id="IPR017850">
    <property type="entry name" value="Alkaline_phosphatase_core_sf"/>
</dbReference>
<dbReference type="EC" id="5.4.2.7" evidence="6 7"/>
<comment type="function">
    <text evidence="6">Isomerase that catalyzes the conversion of deoxy-ribose 1-phosphate (dRib-1-P) and ribose 1-phosphate (Rib-1-P) to deoxy-ribose 5-phosphate (dRib-5-P) and ribose 5-phosphate (Rib-5-P), respectively.</text>
</comment>
<comment type="subcellular location">
    <subcellularLocation>
        <location evidence="6">Cytoplasm</location>
    </subcellularLocation>
</comment>
<organism evidence="9 10">
    <name type="scientific">Sporomusa termitida</name>
    <dbReference type="NCBI Taxonomy" id="2377"/>
    <lineage>
        <taxon>Bacteria</taxon>
        <taxon>Bacillati</taxon>
        <taxon>Bacillota</taxon>
        <taxon>Negativicutes</taxon>
        <taxon>Selenomonadales</taxon>
        <taxon>Sporomusaceae</taxon>
        <taxon>Sporomusa</taxon>
    </lineage>
</organism>
<keyword evidence="3 6" id="KW-0479">Metal-binding</keyword>
<feature type="binding site" evidence="6">
    <location>
        <position position="326"/>
    </location>
    <ligand>
        <name>Mn(2+)</name>
        <dbReference type="ChEBI" id="CHEBI:29035"/>
        <label>1</label>
    </ligand>
</feature>
<feature type="binding site" evidence="6">
    <location>
        <position position="11"/>
    </location>
    <ligand>
        <name>Mn(2+)</name>
        <dbReference type="ChEBI" id="CHEBI:29035"/>
        <label>1</label>
    </ligand>
</feature>
<dbReference type="NCBIfam" id="TIGR01696">
    <property type="entry name" value="deoB"/>
    <property type="match status" value="1"/>
</dbReference>
<evidence type="ECO:0000256" key="7">
    <source>
        <dbReference type="NCBIfam" id="TIGR01696"/>
    </source>
</evidence>
<gene>
    <name evidence="6 9" type="primary">deoB</name>
    <name evidence="9" type="ORF">SPTER_21160</name>
</gene>
<evidence type="ECO:0000256" key="1">
    <source>
        <dbReference type="ARBA" id="ARBA00010373"/>
    </source>
</evidence>
<evidence type="ECO:0000256" key="4">
    <source>
        <dbReference type="ARBA" id="ARBA00023211"/>
    </source>
</evidence>
<dbReference type="AlphaFoldDB" id="A0A517DTV1"/>
<name>A0A517DTV1_9FIRM</name>
<dbReference type="InterPro" id="IPR006124">
    <property type="entry name" value="Metalloenzyme"/>
</dbReference>
<dbReference type="GO" id="GO:0009117">
    <property type="term" value="P:nucleotide metabolic process"/>
    <property type="evidence" value="ECO:0007669"/>
    <property type="project" value="UniProtKB-UniRule"/>
</dbReference>
<evidence type="ECO:0000256" key="2">
    <source>
        <dbReference type="ARBA" id="ARBA00022490"/>
    </source>
</evidence>
<dbReference type="HAMAP" id="MF_00740">
    <property type="entry name" value="Phosphopentomut"/>
    <property type="match status" value="1"/>
</dbReference>
<dbReference type="OrthoDB" id="9769930at2"/>
<evidence type="ECO:0000313" key="10">
    <source>
        <dbReference type="Proteomes" id="UP000320776"/>
    </source>
</evidence>
<dbReference type="RefSeq" id="WP_144350353.1">
    <property type="nucleotide sequence ID" value="NZ_CP036259.1"/>
</dbReference>
<comment type="catalytic activity">
    <reaction evidence="6">
        <text>alpha-D-ribose 1-phosphate = D-ribose 5-phosphate</text>
        <dbReference type="Rhea" id="RHEA:18793"/>
        <dbReference type="ChEBI" id="CHEBI:57720"/>
        <dbReference type="ChEBI" id="CHEBI:78346"/>
        <dbReference type="EC" id="5.4.2.7"/>
    </reaction>
</comment>
<feature type="binding site" evidence="6">
    <location>
        <position position="285"/>
    </location>
    <ligand>
        <name>Mn(2+)</name>
        <dbReference type="ChEBI" id="CHEBI:29035"/>
        <label>2</label>
    </ligand>
</feature>
<dbReference type="SUPFAM" id="SSF53649">
    <property type="entry name" value="Alkaline phosphatase-like"/>
    <property type="match status" value="1"/>
</dbReference>
<evidence type="ECO:0000256" key="5">
    <source>
        <dbReference type="ARBA" id="ARBA00023235"/>
    </source>
</evidence>
<dbReference type="NCBIfam" id="NF003766">
    <property type="entry name" value="PRK05362.1"/>
    <property type="match status" value="1"/>
</dbReference>
<dbReference type="FunFam" id="3.30.70.1250:FF:000001">
    <property type="entry name" value="Phosphopentomutase"/>
    <property type="match status" value="1"/>
</dbReference>
<comment type="pathway">
    <text evidence="6">Carbohydrate degradation; 2-deoxy-D-ribose 1-phosphate degradation; D-glyceraldehyde 3-phosphate and acetaldehyde from 2-deoxy-alpha-D-ribose 1-phosphate: step 1/2.</text>
</comment>
<keyword evidence="10" id="KW-1185">Reference proteome</keyword>
<keyword evidence="2 6" id="KW-0963">Cytoplasm</keyword>
<dbReference type="SUPFAM" id="SSF143856">
    <property type="entry name" value="DeoB insert domain-like"/>
    <property type="match status" value="1"/>
</dbReference>
<dbReference type="InterPro" id="IPR010045">
    <property type="entry name" value="DeoB"/>
</dbReference>
<dbReference type="GO" id="GO:0006018">
    <property type="term" value="P:2-deoxyribose 1-phosphate catabolic process"/>
    <property type="evidence" value="ECO:0007669"/>
    <property type="project" value="UniProtKB-UniRule"/>
</dbReference>
<comment type="cofactor">
    <cofactor evidence="6">
        <name>Mn(2+)</name>
        <dbReference type="ChEBI" id="CHEBI:29035"/>
    </cofactor>
    <text evidence="6">Binds 2 manganese ions.</text>
</comment>
<feature type="binding site" evidence="6">
    <location>
        <position position="338"/>
    </location>
    <ligand>
        <name>Mn(2+)</name>
        <dbReference type="ChEBI" id="CHEBI:29035"/>
        <label>2</label>
    </ligand>
</feature>
<comment type="similarity">
    <text evidence="1 6">Belongs to the phosphopentomutase family.</text>
</comment>
<accession>A0A517DTV1</accession>
<dbReference type="PANTHER" id="PTHR21110:SF0">
    <property type="entry name" value="PHOSPHOPENTOMUTASE"/>
    <property type="match status" value="1"/>
</dbReference>
<dbReference type="PIRSF" id="PIRSF001491">
    <property type="entry name" value="Ppentomutase"/>
    <property type="match status" value="1"/>
</dbReference>
<evidence type="ECO:0000259" key="8">
    <source>
        <dbReference type="Pfam" id="PF01676"/>
    </source>
</evidence>
<evidence type="ECO:0000256" key="6">
    <source>
        <dbReference type="HAMAP-Rule" id="MF_00740"/>
    </source>
</evidence>
<keyword evidence="5 6" id="KW-0413">Isomerase</keyword>
<dbReference type="PANTHER" id="PTHR21110">
    <property type="entry name" value="PHOSPHOPENTOMUTASE"/>
    <property type="match status" value="1"/>
</dbReference>
<keyword evidence="4 6" id="KW-0464">Manganese</keyword>
<sequence length="394" mass="42143">MFKRIYVIVLDSVGIGAMPDASEYGDTGANTLVHIAAAAGGLYLPVLANMGLGLIEPIAGVQPVARPAAAFGKMAELSKGKDTTSGHWELACCPLFTSFPVYPAGFPPEIIEKFNFYTGYSILGNKAASGTEIIAELGEQHMLSGQPIVYTSADSVCQIAAHEEVIALERLYGLCRIAREKIFINEHAVGRIIARPFVGKPGSFLRTANRHDYSLEPPAATVLDALKLAGFAVTGIGKIADIYAHRGLTQSYPTTSNQHGMEILTKLAAQRLPDGLIMANLVDFDSVFGHRNDVAGYARALEDFDRALDVFKSELAASDLLIITADHGCDPTRPGTDHTREYVPVLAYHHGLSQKAAPVNLGVRSTFADVGATVAANFNLPPPAFGQSFLNDLF</sequence>
<dbReference type="GO" id="GO:0005829">
    <property type="term" value="C:cytosol"/>
    <property type="evidence" value="ECO:0007669"/>
    <property type="project" value="TreeGrafter"/>
</dbReference>
<dbReference type="InterPro" id="IPR024052">
    <property type="entry name" value="Phosphopentomutase_DeoB_cap_sf"/>
</dbReference>
<dbReference type="Proteomes" id="UP000320776">
    <property type="component" value="Chromosome"/>
</dbReference>
<evidence type="ECO:0000256" key="3">
    <source>
        <dbReference type="ARBA" id="ARBA00022723"/>
    </source>
</evidence>
<dbReference type="GO" id="GO:0006015">
    <property type="term" value="P:5-phosphoribose 1-diphosphate biosynthetic process"/>
    <property type="evidence" value="ECO:0007669"/>
    <property type="project" value="UniProtKB-UniPathway"/>
</dbReference>
<evidence type="ECO:0000313" key="9">
    <source>
        <dbReference type="EMBL" id="QDR80782.1"/>
    </source>
</evidence>
<dbReference type="GO" id="GO:0043094">
    <property type="term" value="P:metabolic compound salvage"/>
    <property type="evidence" value="ECO:0007669"/>
    <property type="project" value="UniProtKB-UniRule"/>
</dbReference>
<dbReference type="KEGG" id="sted:SPTER_21160"/>
<dbReference type="Gene3D" id="3.40.720.10">
    <property type="entry name" value="Alkaline Phosphatase, subunit A"/>
    <property type="match status" value="1"/>
</dbReference>
<proteinExistence type="inferred from homology"/>
<reference evidence="9 10" key="1">
    <citation type="submission" date="2019-02" db="EMBL/GenBank/DDBJ databases">
        <title>Closed genome of Sporomusa termitida DSM 4440.</title>
        <authorList>
            <person name="Poehlein A."/>
            <person name="Daniel R."/>
        </authorList>
    </citation>
    <scope>NUCLEOTIDE SEQUENCE [LARGE SCALE GENOMIC DNA]</scope>
    <source>
        <strain evidence="9 10">DSM 4440</strain>
    </source>
</reference>
<dbReference type="Gene3D" id="3.30.70.1250">
    <property type="entry name" value="Phosphopentomutase"/>
    <property type="match status" value="1"/>
</dbReference>
<feature type="binding site" evidence="6">
    <location>
        <position position="327"/>
    </location>
    <ligand>
        <name>Mn(2+)</name>
        <dbReference type="ChEBI" id="CHEBI:29035"/>
        <label>1</label>
    </ligand>
</feature>
<dbReference type="GO" id="GO:0030145">
    <property type="term" value="F:manganese ion binding"/>
    <property type="evidence" value="ECO:0007669"/>
    <property type="project" value="UniProtKB-UniRule"/>
</dbReference>
<comment type="catalytic activity">
    <reaction evidence="6">
        <text>2-deoxy-alpha-D-ribose 1-phosphate = 2-deoxy-D-ribose 5-phosphate</text>
        <dbReference type="Rhea" id="RHEA:27658"/>
        <dbReference type="ChEBI" id="CHEBI:57259"/>
        <dbReference type="ChEBI" id="CHEBI:62877"/>
        <dbReference type="EC" id="5.4.2.7"/>
    </reaction>
</comment>
<dbReference type="EMBL" id="CP036259">
    <property type="protein sequence ID" value="QDR80782.1"/>
    <property type="molecule type" value="Genomic_DNA"/>
</dbReference>
<dbReference type="GO" id="GO:0000287">
    <property type="term" value="F:magnesium ion binding"/>
    <property type="evidence" value="ECO:0007669"/>
    <property type="project" value="UniProtKB-UniRule"/>
</dbReference>
<dbReference type="CDD" id="cd16009">
    <property type="entry name" value="PPM"/>
    <property type="match status" value="1"/>
</dbReference>
<dbReference type="Pfam" id="PF01676">
    <property type="entry name" value="Metalloenzyme"/>
    <property type="match status" value="1"/>
</dbReference>
<feature type="domain" description="Metalloenzyme" evidence="8">
    <location>
        <begin position="3"/>
        <end position="381"/>
    </location>
</feature>